<evidence type="ECO:0000256" key="2">
    <source>
        <dbReference type="SAM" id="SignalP"/>
    </source>
</evidence>
<dbReference type="Proteomes" id="UP000759131">
    <property type="component" value="Unassembled WGS sequence"/>
</dbReference>
<evidence type="ECO:0000256" key="1">
    <source>
        <dbReference type="SAM" id="MobiDB-lite"/>
    </source>
</evidence>
<gene>
    <name evidence="3" type="ORF">OSB1V03_LOCUS14366</name>
</gene>
<sequence length="182" mass="19060">MFKILVIGLLLAYILNLSTINCAAVRGRQIEVDSSDRQLDIPNENEIPESPGYNPDNNRPSYTPGRRRGSQSEGLLNRIVNFFKDMLGFGDKDSQSGGDGGGIFGGRGGGGGIFGGGGDGGSGDGGNQSGNGILGFIRRAFGGLIDRFLGRFNGRGGEGSVGGEGGFPLIRPQARNEPLRRN</sequence>
<feature type="chain" id="PRO_5036403458" description="Glycine-rich protein" evidence="2">
    <location>
        <begin position="28"/>
        <end position="182"/>
    </location>
</feature>
<protein>
    <recommendedName>
        <fullName evidence="5">Glycine-rich protein</fullName>
    </recommendedName>
</protein>
<keyword evidence="4" id="KW-1185">Reference proteome</keyword>
<dbReference type="EMBL" id="OC868308">
    <property type="protein sequence ID" value="CAD7633970.1"/>
    <property type="molecule type" value="Genomic_DNA"/>
</dbReference>
<evidence type="ECO:0000313" key="4">
    <source>
        <dbReference type="Proteomes" id="UP000759131"/>
    </source>
</evidence>
<dbReference type="EMBL" id="CAJPIZ010013733">
    <property type="protein sequence ID" value="CAG2114400.1"/>
    <property type="molecule type" value="Genomic_DNA"/>
</dbReference>
<feature type="region of interest" description="Disordered" evidence="1">
    <location>
        <begin position="33"/>
        <end position="71"/>
    </location>
</feature>
<feature type="region of interest" description="Disordered" evidence="1">
    <location>
        <begin position="160"/>
        <end position="182"/>
    </location>
</feature>
<feature type="signal peptide" evidence="2">
    <location>
        <begin position="1"/>
        <end position="27"/>
    </location>
</feature>
<keyword evidence="2" id="KW-0732">Signal</keyword>
<dbReference type="AlphaFoldDB" id="A0A7R9L314"/>
<name>A0A7R9L314_9ACAR</name>
<reference evidence="3" key="1">
    <citation type="submission" date="2020-11" db="EMBL/GenBank/DDBJ databases">
        <authorList>
            <person name="Tran Van P."/>
        </authorList>
    </citation>
    <scope>NUCLEOTIDE SEQUENCE</scope>
</reference>
<evidence type="ECO:0000313" key="3">
    <source>
        <dbReference type="EMBL" id="CAD7633970.1"/>
    </source>
</evidence>
<proteinExistence type="predicted"/>
<evidence type="ECO:0008006" key="5">
    <source>
        <dbReference type="Google" id="ProtNLM"/>
    </source>
</evidence>
<organism evidence="3">
    <name type="scientific">Medioppia subpectinata</name>
    <dbReference type="NCBI Taxonomy" id="1979941"/>
    <lineage>
        <taxon>Eukaryota</taxon>
        <taxon>Metazoa</taxon>
        <taxon>Ecdysozoa</taxon>
        <taxon>Arthropoda</taxon>
        <taxon>Chelicerata</taxon>
        <taxon>Arachnida</taxon>
        <taxon>Acari</taxon>
        <taxon>Acariformes</taxon>
        <taxon>Sarcoptiformes</taxon>
        <taxon>Oribatida</taxon>
        <taxon>Brachypylina</taxon>
        <taxon>Oppioidea</taxon>
        <taxon>Oppiidae</taxon>
        <taxon>Medioppia</taxon>
    </lineage>
</organism>
<accession>A0A7R9L314</accession>